<accession>A0A545VZX0</accession>
<keyword evidence="1" id="KW-0378">Hydrolase</keyword>
<dbReference type="EMBL" id="SPUK01000007">
    <property type="protein sequence ID" value="TQV95535.1"/>
    <property type="molecule type" value="Genomic_DNA"/>
</dbReference>
<keyword evidence="2" id="KW-1185">Reference proteome</keyword>
<dbReference type="AlphaFoldDB" id="A0A545VZX0"/>
<gene>
    <name evidence="1" type="ORF">IF1G_05364</name>
</gene>
<protein>
    <submittedName>
        <fullName evidence="1">HAD family hydrolase</fullName>
    </submittedName>
</protein>
<proteinExistence type="predicted"/>
<dbReference type="Proteomes" id="UP000315783">
    <property type="component" value="Unassembled WGS sequence"/>
</dbReference>
<dbReference type="STRING" id="43265.A0A545VZX0"/>
<sequence length="157" mass="16251">MSIPNPKTAGAAVRTFPVLLKWGLCTRSGVHAYPIGGSKAAREAAAGRATTTTAAAAAAAPAGAALSDEEKRACVRANAPTLYHDLGVVAFDGCSYQQAKRVGDILARTVAAAARTSAAGSGVTVPEERALEAYEVFPALWKLEEETWGHRVGDEDV</sequence>
<dbReference type="OrthoDB" id="4867305at2759"/>
<evidence type="ECO:0000313" key="1">
    <source>
        <dbReference type="EMBL" id="TQV95535.1"/>
    </source>
</evidence>
<dbReference type="GO" id="GO:0016787">
    <property type="term" value="F:hydrolase activity"/>
    <property type="evidence" value="ECO:0007669"/>
    <property type="project" value="UniProtKB-KW"/>
</dbReference>
<comment type="caution">
    <text evidence="1">The sequence shown here is derived from an EMBL/GenBank/DDBJ whole genome shotgun (WGS) entry which is preliminary data.</text>
</comment>
<evidence type="ECO:0000313" key="2">
    <source>
        <dbReference type="Proteomes" id="UP000315783"/>
    </source>
</evidence>
<reference evidence="1 2" key="1">
    <citation type="journal article" date="2019" name="Appl. Microbiol. Biotechnol.">
        <title>Genome sequence of Isaria javanica and comparative genome analysis insights into family S53 peptidase evolution in fungal entomopathogens.</title>
        <authorList>
            <person name="Lin R."/>
            <person name="Zhang X."/>
            <person name="Xin B."/>
            <person name="Zou M."/>
            <person name="Gao Y."/>
            <person name="Qin F."/>
            <person name="Hu Q."/>
            <person name="Xie B."/>
            <person name="Cheng X."/>
        </authorList>
    </citation>
    <scope>NUCLEOTIDE SEQUENCE [LARGE SCALE GENOMIC DNA]</scope>
    <source>
        <strain evidence="1 2">IJ1G</strain>
    </source>
</reference>
<organism evidence="1 2">
    <name type="scientific">Cordyceps javanica</name>
    <dbReference type="NCBI Taxonomy" id="43265"/>
    <lineage>
        <taxon>Eukaryota</taxon>
        <taxon>Fungi</taxon>
        <taxon>Dikarya</taxon>
        <taxon>Ascomycota</taxon>
        <taxon>Pezizomycotina</taxon>
        <taxon>Sordariomycetes</taxon>
        <taxon>Hypocreomycetidae</taxon>
        <taxon>Hypocreales</taxon>
        <taxon>Cordycipitaceae</taxon>
        <taxon>Cordyceps</taxon>
    </lineage>
</organism>
<name>A0A545VZX0_9HYPO</name>